<keyword evidence="3" id="KW-1185">Reference proteome</keyword>
<gene>
    <name evidence="2" type="ORF">BGZ96_012322</name>
</gene>
<feature type="region of interest" description="Disordered" evidence="1">
    <location>
        <begin position="61"/>
        <end position="122"/>
    </location>
</feature>
<feature type="region of interest" description="Disordered" evidence="1">
    <location>
        <begin position="174"/>
        <end position="200"/>
    </location>
</feature>
<feature type="compositionally biased region" description="Low complexity" evidence="1">
    <location>
        <begin position="61"/>
        <end position="70"/>
    </location>
</feature>
<reference evidence="2 3" key="1">
    <citation type="journal article" date="2020" name="Fungal Divers.">
        <title>Resolving the Mortierellaceae phylogeny through synthesis of multi-gene phylogenetics and phylogenomics.</title>
        <authorList>
            <person name="Vandepol N."/>
            <person name="Liber J."/>
            <person name="Desiro A."/>
            <person name="Na H."/>
            <person name="Kennedy M."/>
            <person name="Barry K."/>
            <person name="Grigoriev I.V."/>
            <person name="Miller A.N."/>
            <person name="O'Donnell K."/>
            <person name="Stajich J.E."/>
            <person name="Bonito G."/>
        </authorList>
    </citation>
    <scope>NUCLEOTIDE SEQUENCE [LARGE SCALE GENOMIC DNA]</scope>
    <source>
        <strain evidence="2 3">AD045</strain>
    </source>
</reference>
<feature type="compositionally biased region" description="Gly residues" evidence="1">
    <location>
        <begin position="71"/>
        <end position="87"/>
    </location>
</feature>
<organism evidence="2 3">
    <name type="scientific">Linnemannia gamsii</name>
    <dbReference type="NCBI Taxonomy" id="64522"/>
    <lineage>
        <taxon>Eukaryota</taxon>
        <taxon>Fungi</taxon>
        <taxon>Fungi incertae sedis</taxon>
        <taxon>Mucoromycota</taxon>
        <taxon>Mortierellomycotina</taxon>
        <taxon>Mortierellomycetes</taxon>
        <taxon>Mortierellales</taxon>
        <taxon>Mortierellaceae</taxon>
        <taxon>Linnemannia</taxon>
    </lineage>
</organism>
<comment type="caution">
    <text evidence="2">The sequence shown here is derived from an EMBL/GenBank/DDBJ whole genome shotgun (WGS) entry which is preliminary data.</text>
</comment>
<name>A0ABQ7JRC4_9FUNG</name>
<feature type="region of interest" description="Disordered" evidence="1">
    <location>
        <begin position="1"/>
        <end position="34"/>
    </location>
</feature>
<feature type="compositionally biased region" description="Low complexity" evidence="1">
    <location>
        <begin position="88"/>
        <end position="116"/>
    </location>
</feature>
<evidence type="ECO:0000313" key="3">
    <source>
        <dbReference type="Proteomes" id="UP001194696"/>
    </source>
</evidence>
<evidence type="ECO:0000256" key="1">
    <source>
        <dbReference type="SAM" id="MobiDB-lite"/>
    </source>
</evidence>
<accession>A0ABQ7JRC4</accession>
<feature type="compositionally biased region" description="Low complexity" evidence="1">
    <location>
        <begin position="1"/>
        <end position="11"/>
    </location>
</feature>
<feature type="compositionally biased region" description="Polar residues" evidence="1">
    <location>
        <begin position="20"/>
        <end position="34"/>
    </location>
</feature>
<evidence type="ECO:0000313" key="2">
    <source>
        <dbReference type="EMBL" id="KAG0283328.1"/>
    </source>
</evidence>
<sequence length="513" mass="57942">MQQNQNQMQMQSGSYGDGSMLQQGGSYNNNNDSMLQQAYSNDNMLMSQPINYQQQPFQMDNNSMNQQQQGGHSGMENGGGYDGGYGGIDPQQQQQQQFYQQQQQQQQHMANQQGGDMNQPDGGYGYDNNINVLTSGMLNLSAIEGNDNNNHNNHNGMDNNNMNGNGNVNLNANGNMNGNGYPNDGNNNNNNGGNNNNSGELALSSDIRVLQDQVMSWKKSQESSQAKIRELRYTLTQKSQENREIHQSYTQASQDRLKLQEIVHKREKEIDELRSKYLNDVRQIRATDDDHSTIEQRVRMLQAAILQLTKSSAGDRAVNLKVEEVQNLVKKKYKFGNSESYILNMFLEKYIMDLLITEVFNDPPFYVGFQLAPQFSAIYNWMMENNFVDQAVRFRQQVCYLSAKAPVAQAFAAQEAQRIAKVFETKLEVYYNVWNGQQKVLDLVTKAIELSLTMRSQNAEIKAQVIPQDAKYDAEKMSPAHKSKESGSVRVCVMPCFIDSNGVVVGKAKVFCT</sequence>
<proteinExistence type="predicted"/>
<feature type="compositionally biased region" description="Low complexity" evidence="1">
    <location>
        <begin position="174"/>
        <end position="197"/>
    </location>
</feature>
<dbReference type="Proteomes" id="UP001194696">
    <property type="component" value="Unassembled WGS sequence"/>
</dbReference>
<protein>
    <submittedName>
        <fullName evidence="2">Uncharacterized protein</fullName>
    </submittedName>
</protein>
<dbReference type="EMBL" id="JAAAIM010000920">
    <property type="protein sequence ID" value="KAG0283328.1"/>
    <property type="molecule type" value="Genomic_DNA"/>
</dbReference>